<protein>
    <submittedName>
        <fullName evidence="1">Uncharacterized protein</fullName>
    </submittedName>
</protein>
<organism evidence="1 2">
    <name type="scientific">Trichuris suis</name>
    <name type="common">pig whipworm</name>
    <dbReference type="NCBI Taxonomy" id="68888"/>
    <lineage>
        <taxon>Eukaryota</taxon>
        <taxon>Metazoa</taxon>
        <taxon>Ecdysozoa</taxon>
        <taxon>Nematoda</taxon>
        <taxon>Enoplea</taxon>
        <taxon>Dorylaimia</taxon>
        <taxon>Trichinellida</taxon>
        <taxon>Trichuridae</taxon>
        <taxon>Trichuris</taxon>
    </lineage>
</organism>
<accession>A0A085LIH4</accession>
<reference evidence="1 2" key="1">
    <citation type="journal article" date="2014" name="Nat. Genet.">
        <title>Genome and transcriptome of the porcine whipworm Trichuris suis.</title>
        <authorList>
            <person name="Jex A.R."/>
            <person name="Nejsum P."/>
            <person name="Schwarz E.M."/>
            <person name="Hu L."/>
            <person name="Young N.D."/>
            <person name="Hall R.S."/>
            <person name="Korhonen P.K."/>
            <person name="Liao S."/>
            <person name="Thamsborg S."/>
            <person name="Xia J."/>
            <person name="Xu P."/>
            <person name="Wang S."/>
            <person name="Scheerlinck J.P."/>
            <person name="Hofmann A."/>
            <person name="Sternberg P.W."/>
            <person name="Wang J."/>
            <person name="Gasser R.B."/>
        </authorList>
    </citation>
    <scope>NUCLEOTIDE SEQUENCE [LARGE SCALE GENOMIC DNA]</scope>
    <source>
        <strain evidence="1">DCEP-RM93M</strain>
    </source>
</reference>
<gene>
    <name evidence="1" type="ORF">M513_14352</name>
</gene>
<dbReference type="EMBL" id="KL364713">
    <property type="protein sequence ID" value="KFD44770.1"/>
    <property type="molecule type" value="Genomic_DNA"/>
</dbReference>
<name>A0A085LIH4_9BILA</name>
<keyword evidence="2" id="KW-1185">Reference proteome</keyword>
<dbReference type="AlphaFoldDB" id="A0A085LIH4"/>
<sequence>MRGTTKRNVVTRRKMMTTRRRDMIHDAVEQVGIVGGIHDCGDENEPGIDVVEVLIERQ</sequence>
<evidence type="ECO:0000313" key="2">
    <source>
        <dbReference type="Proteomes" id="UP000030764"/>
    </source>
</evidence>
<proteinExistence type="predicted"/>
<evidence type="ECO:0000313" key="1">
    <source>
        <dbReference type="EMBL" id="KFD44770.1"/>
    </source>
</evidence>
<dbReference type="Proteomes" id="UP000030764">
    <property type="component" value="Unassembled WGS sequence"/>
</dbReference>